<dbReference type="RefSeq" id="WP_006323431.1">
    <property type="nucleotide sequence ID" value="NC_021659.1"/>
</dbReference>
<dbReference type="InterPro" id="IPR009387">
    <property type="entry name" value="HigB-2"/>
</dbReference>
<dbReference type="HOGENOM" id="CLU_132631_2_0_6"/>
<dbReference type="PATRIC" id="fig|1348660.3.peg.468"/>
<sequence length="119" mass="13303">MRTFKTKWFAKKASAHGIADIALCEAVQDIQRGLAIDLGGGVFKKRLNCNRDRALVLAKSGDSWVYTFLFAKQDRAGISSAELQAFRKLAAQYDQLSVGTIATLIEQNEWVEICHEKKI</sequence>
<proteinExistence type="predicted"/>
<dbReference type="AlphaFoldDB" id="S4YPR8"/>
<dbReference type="Pfam" id="PF06296">
    <property type="entry name" value="RelE"/>
    <property type="match status" value="1"/>
</dbReference>
<gene>
    <name evidence="1" type="ORF">M621_02465</name>
</gene>
<protein>
    <submittedName>
        <fullName evidence="1">RelE family toxin-antitoxin system</fullName>
    </submittedName>
</protein>
<name>S4YPR8_SERPL</name>
<accession>S4YPR8</accession>
<organism evidence="1 2">
    <name type="scientific">Serratia plymuthica S13</name>
    <dbReference type="NCBI Taxonomy" id="1348660"/>
    <lineage>
        <taxon>Bacteria</taxon>
        <taxon>Pseudomonadati</taxon>
        <taxon>Pseudomonadota</taxon>
        <taxon>Gammaproteobacteria</taxon>
        <taxon>Enterobacterales</taxon>
        <taxon>Yersiniaceae</taxon>
        <taxon>Serratia</taxon>
    </lineage>
</organism>
<reference evidence="1 2" key="1">
    <citation type="journal article" date="2013" name="Genome Announc.">
        <title>Genome Sequence of Serratia plymuthica Strain S13, an Endophyte with Germination- and Plant-Growth-Promoting Activity from the Flower of Styrian Oil Pumpkin.</title>
        <authorList>
            <person name="Muller H."/>
            <person name="Furnkranz M."/>
            <person name="Grube M."/>
            <person name="Berg G."/>
        </authorList>
    </citation>
    <scope>NUCLEOTIDE SEQUENCE [LARGE SCALE GENOMIC DNA]</scope>
    <source>
        <strain evidence="1">S13</strain>
    </source>
</reference>
<evidence type="ECO:0000313" key="2">
    <source>
        <dbReference type="Proteomes" id="UP000014900"/>
    </source>
</evidence>
<evidence type="ECO:0000313" key="1">
    <source>
        <dbReference type="EMBL" id="AGP46754.1"/>
    </source>
</evidence>
<dbReference type="PIRSF" id="PIRSF018634">
    <property type="entry name" value="UCP018634"/>
    <property type="match status" value="1"/>
</dbReference>
<dbReference type="EMBL" id="CP006566">
    <property type="protein sequence ID" value="AGP46754.1"/>
    <property type="molecule type" value="Genomic_DNA"/>
</dbReference>
<dbReference type="KEGG" id="sry:M621_02465"/>
<dbReference type="Proteomes" id="UP000014900">
    <property type="component" value="Chromosome"/>
</dbReference>